<evidence type="ECO:0000256" key="4">
    <source>
        <dbReference type="ARBA" id="ARBA00022679"/>
    </source>
</evidence>
<dbReference type="InterPro" id="IPR003594">
    <property type="entry name" value="HATPase_dom"/>
</dbReference>
<dbReference type="InterPro" id="IPR005467">
    <property type="entry name" value="His_kinase_dom"/>
</dbReference>
<dbReference type="Gene3D" id="3.40.50.2300">
    <property type="match status" value="1"/>
</dbReference>
<evidence type="ECO:0000313" key="13">
    <source>
        <dbReference type="Proteomes" id="UP000465846"/>
    </source>
</evidence>
<dbReference type="InterPro" id="IPR036890">
    <property type="entry name" value="HATPase_C_sf"/>
</dbReference>
<evidence type="ECO:0000256" key="6">
    <source>
        <dbReference type="ARBA" id="ARBA00023012"/>
    </source>
</evidence>
<evidence type="ECO:0000256" key="1">
    <source>
        <dbReference type="ARBA" id="ARBA00000085"/>
    </source>
</evidence>
<dbReference type="Pfam" id="PF00072">
    <property type="entry name" value="Response_reg"/>
    <property type="match status" value="1"/>
</dbReference>
<feature type="domain" description="Histidine kinase" evidence="9">
    <location>
        <begin position="641"/>
        <end position="831"/>
    </location>
</feature>
<dbReference type="SMART" id="SM00086">
    <property type="entry name" value="PAC"/>
    <property type="match status" value="2"/>
</dbReference>
<evidence type="ECO:0000256" key="5">
    <source>
        <dbReference type="ARBA" id="ARBA00022777"/>
    </source>
</evidence>
<dbReference type="InterPro" id="IPR035965">
    <property type="entry name" value="PAS-like_dom_sf"/>
</dbReference>
<dbReference type="InterPro" id="IPR013767">
    <property type="entry name" value="PAS_fold"/>
</dbReference>
<dbReference type="InterPro" id="IPR036097">
    <property type="entry name" value="HisK_dim/P_sf"/>
</dbReference>
<feature type="coiled-coil region" evidence="8">
    <location>
        <begin position="611"/>
        <end position="638"/>
    </location>
</feature>
<dbReference type="EMBL" id="CP048739">
    <property type="protein sequence ID" value="QIB74370.1"/>
    <property type="molecule type" value="Genomic_DNA"/>
</dbReference>
<dbReference type="SUPFAM" id="SSF55874">
    <property type="entry name" value="ATPase domain of HSP90 chaperone/DNA topoisomerase II/histidine kinase"/>
    <property type="match status" value="1"/>
</dbReference>
<dbReference type="SMART" id="SM00448">
    <property type="entry name" value="REC"/>
    <property type="match status" value="1"/>
</dbReference>
<evidence type="ECO:0000256" key="7">
    <source>
        <dbReference type="PROSITE-ProRule" id="PRU00169"/>
    </source>
</evidence>
<gene>
    <name evidence="12" type="ORF">G3I44_08790</name>
</gene>
<dbReference type="Gene3D" id="3.30.450.20">
    <property type="entry name" value="PAS domain"/>
    <property type="match status" value="4"/>
</dbReference>
<dbReference type="InterPro" id="IPR004358">
    <property type="entry name" value="Sig_transdc_His_kin-like_C"/>
</dbReference>
<dbReference type="Gene3D" id="1.10.287.130">
    <property type="match status" value="1"/>
</dbReference>
<dbReference type="NCBIfam" id="TIGR00229">
    <property type="entry name" value="sensory_box"/>
    <property type="match status" value="3"/>
</dbReference>
<dbReference type="Gene3D" id="3.30.565.10">
    <property type="entry name" value="Histidine kinase-like ATPase, C-terminal domain"/>
    <property type="match status" value="1"/>
</dbReference>
<dbReference type="InterPro" id="IPR001789">
    <property type="entry name" value="Sig_transdc_resp-reg_receiver"/>
</dbReference>
<evidence type="ECO:0000256" key="3">
    <source>
        <dbReference type="ARBA" id="ARBA00022553"/>
    </source>
</evidence>
<dbReference type="CDD" id="cd00075">
    <property type="entry name" value="HATPase"/>
    <property type="match status" value="1"/>
</dbReference>
<reference evidence="12 13" key="1">
    <citation type="submission" date="2020-02" db="EMBL/GenBank/DDBJ databases">
        <title>Whole genome sequence of Halogeometricum borinquense strain wsp4.</title>
        <authorList>
            <person name="Verma D.K."/>
            <person name="Gopal K."/>
            <person name="Prasad E.S."/>
        </authorList>
    </citation>
    <scope>NUCLEOTIDE SEQUENCE [LARGE SCALE GENOMIC DNA]</scope>
    <source>
        <strain evidence="13">wsp4</strain>
    </source>
</reference>
<dbReference type="InterPro" id="IPR013656">
    <property type="entry name" value="PAS_4"/>
</dbReference>
<comment type="catalytic activity">
    <reaction evidence="1">
        <text>ATP + protein L-histidine = ADP + protein N-phospho-L-histidine.</text>
        <dbReference type="EC" id="2.7.13.3"/>
    </reaction>
</comment>
<dbReference type="InterPro" id="IPR000014">
    <property type="entry name" value="PAS"/>
</dbReference>
<dbReference type="Proteomes" id="UP000465846">
    <property type="component" value="Chromosome"/>
</dbReference>
<feature type="domain" description="PAS" evidence="11">
    <location>
        <begin position="133"/>
        <end position="203"/>
    </location>
</feature>
<evidence type="ECO:0000259" key="11">
    <source>
        <dbReference type="PROSITE" id="PS50112"/>
    </source>
</evidence>
<dbReference type="Pfam" id="PF00512">
    <property type="entry name" value="HisKA"/>
    <property type="match status" value="1"/>
</dbReference>
<dbReference type="GO" id="GO:0006355">
    <property type="term" value="P:regulation of DNA-templated transcription"/>
    <property type="evidence" value="ECO:0007669"/>
    <property type="project" value="InterPro"/>
</dbReference>
<evidence type="ECO:0000259" key="10">
    <source>
        <dbReference type="PROSITE" id="PS50110"/>
    </source>
</evidence>
<dbReference type="InterPro" id="IPR001610">
    <property type="entry name" value="PAC"/>
</dbReference>
<proteinExistence type="predicted"/>
<dbReference type="AlphaFoldDB" id="A0A6C0UGL9"/>
<name>A0A6C0UGL9_9EURY</name>
<evidence type="ECO:0000256" key="2">
    <source>
        <dbReference type="ARBA" id="ARBA00012438"/>
    </source>
</evidence>
<evidence type="ECO:0000256" key="8">
    <source>
        <dbReference type="SAM" id="Coils"/>
    </source>
</evidence>
<dbReference type="InterPro" id="IPR011006">
    <property type="entry name" value="CheY-like_superfamily"/>
</dbReference>
<dbReference type="EC" id="2.7.13.3" evidence="2"/>
<sequence>MTESILVLHVDDDPDFADMAAHLLEREDDRFSVTVATSASEALDRLADGAFDCIVSDYDMPRQDGIELLKTVREDNPDLPFILFTGKGSEEVASDAISAGVTDYLQKGRGMSQYAVLANRIDNVVTRYRAENERQWRNAIFEGCRDAIFISDSDARFVDVNEATIELTGYDREELLSMRIPDLHEEDDLDAYREYHERILSGEPATTMAEILRADGSKVPVEFSNRRLDVGGDTYMHTVARDLTERTERKRTLERDQNRMHAITDAIPDMVVVYDTDGRFRSVLSGPEDLPVDGLGSLEGETLEEAFNSDAADCIQAAIDETVESGAVQTVEYALMSNGNRRWFEAHVASLDTGDTDRAVLVARDITERKAHGRELDEANTVLGTIVANLPVGVLVEDAKRDVLMTNDALCEILDLPGTTDDLIGRNCEKAAAEIKDLFDDPDGFVTGIKERIDQRVPVSNEVLDLADGRTLERDYVPYDLPDGEANLWLYRDVTDRVDRERELQQFERIVEHVGDAVWIHDPDGTLRFVNDPPAAALGLSPEDIVGKQAMAVLASVADPEKLATFTQEVQRILAGKTDTARLELPLYLETETRHLDVRVTAATINGTRHAVGLARNIDEQKRREQELQRQNKRLDEFASVVSHDLRNPLNVAHGRVSLALEEHDSEHLSVAQNALDRMGALIDDLLTLARQGRRINDPEQVALSAVATRCWSVIDGTEATLNVESDLPFMADTDRLQQLFENLFRNAIEHGAEDATICVGSLADRRGFYVVDDGPGIPEANRDEVFDFGYSTSEGGTGFGLAIVKEVVDAHGWNITLTDGADGGARFEITGVTIAQQ</sequence>
<keyword evidence="6" id="KW-0902">Two-component regulatory system</keyword>
<dbReference type="PANTHER" id="PTHR43711">
    <property type="entry name" value="TWO-COMPONENT HISTIDINE KINASE"/>
    <property type="match status" value="1"/>
</dbReference>
<dbReference type="SUPFAM" id="SSF52172">
    <property type="entry name" value="CheY-like"/>
    <property type="match status" value="1"/>
</dbReference>
<keyword evidence="8" id="KW-0175">Coiled coil</keyword>
<dbReference type="Pfam" id="PF08448">
    <property type="entry name" value="PAS_4"/>
    <property type="match status" value="2"/>
</dbReference>
<dbReference type="PANTHER" id="PTHR43711:SF1">
    <property type="entry name" value="HISTIDINE KINASE 1"/>
    <property type="match status" value="1"/>
</dbReference>
<dbReference type="CDD" id="cd00156">
    <property type="entry name" value="REC"/>
    <property type="match status" value="1"/>
</dbReference>
<dbReference type="PROSITE" id="PS50110">
    <property type="entry name" value="RESPONSE_REGULATORY"/>
    <property type="match status" value="1"/>
</dbReference>
<feature type="domain" description="Response regulatory" evidence="10">
    <location>
        <begin position="6"/>
        <end position="122"/>
    </location>
</feature>
<keyword evidence="3 7" id="KW-0597">Phosphoprotein</keyword>
<dbReference type="InterPro" id="IPR003661">
    <property type="entry name" value="HisK_dim/P_dom"/>
</dbReference>
<keyword evidence="5" id="KW-0418">Kinase</keyword>
<dbReference type="GO" id="GO:0000155">
    <property type="term" value="F:phosphorelay sensor kinase activity"/>
    <property type="evidence" value="ECO:0007669"/>
    <property type="project" value="InterPro"/>
</dbReference>
<dbReference type="GeneID" id="44079493"/>
<dbReference type="Pfam" id="PF00989">
    <property type="entry name" value="PAS"/>
    <property type="match status" value="1"/>
</dbReference>
<dbReference type="SUPFAM" id="SSF55785">
    <property type="entry name" value="PYP-like sensor domain (PAS domain)"/>
    <property type="match status" value="4"/>
</dbReference>
<dbReference type="PRINTS" id="PR00344">
    <property type="entry name" value="BCTRLSENSOR"/>
</dbReference>
<dbReference type="InterPro" id="IPR050736">
    <property type="entry name" value="Sensor_HK_Regulatory"/>
</dbReference>
<dbReference type="PROSITE" id="PS50109">
    <property type="entry name" value="HIS_KIN"/>
    <property type="match status" value="1"/>
</dbReference>
<dbReference type="SMART" id="SM00388">
    <property type="entry name" value="HisKA"/>
    <property type="match status" value="1"/>
</dbReference>
<dbReference type="CDD" id="cd00130">
    <property type="entry name" value="PAS"/>
    <property type="match status" value="2"/>
</dbReference>
<evidence type="ECO:0000313" key="12">
    <source>
        <dbReference type="EMBL" id="QIB74370.1"/>
    </source>
</evidence>
<dbReference type="RefSeq" id="WP_163486303.1">
    <property type="nucleotide sequence ID" value="NZ_CP048739.1"/>
</dbReference>
<dbReference type="SMART" id="SM00387">
    <property type="entry name" value="HATPase_c"/>
    <property type="match status" value="1"/>
</dbReference>
<dbReference type="SUPFAM" id="SSF47384">
    <property type="entry name" value="Homodimeric domain of signal transducing histidine kinase"/>
    <property type="match status" value="1"/>
</dbReference>
<evidence type="ECO:0000259" key="9">
    <source>
        <dbReference type="PROSITE" id="PS50109"/>
    </source>
</evidence>
<protein>
    <recommendedName>
        <fullName evidence="2">histidine kinase</fullName>
        <ecNumber evidence="2">2.7.13.3</ecNumber>
    </recommendedName>
</protein>
<keyword evidence="4" id="KW-0808">Transferase</keyword>
<organism evidence="12 13">
    <name type="scientific">Halogeometricum borinquense</name>
    <dbReference type="NCBI Taxonomy" id="60847"/>
    <lineage>
        <taxon>Archaea</taxon>
        <taxon>Methanobacteriati</taxon>
        <taxon>Methanobacteriota</taxon>
        <taxon>Stenosarchaea group</taxon>
        <taxon>Halobacteria</taxon>
        <taxon>Halobacteriales</taxon>
        <taxon>Haloferacaceae</taxon>
        <taxon>Halogeometricum</taxon>
    </lineage>
</organism>
<dbReference type="PROSITE" id="PS50112">
    <property type="entry name" value="PAS"/>
    <property type="match status" value="2"/>
</dbReference>
<dbReference type="Pfam" id="PF02518">
    <property type="entry name" value="HATPase_c"/>
    <property type="match status" value="1"/>
</dbReference>
<dbReference type="CDD" id="cd00082">
    <property type="entry name" value="HisKA"/>
    <property type="match status" value="1"/>
</dbReference>
<feature type="modified residue" description="4-aspartylphosphate" evidence="7">
    <location>
        <position position="57"/>
    </location>
</feature>
<feature type="domain" description="PAS" evidence="11">
    <location>
        <begin position="503"/>
        <end position="577"/>
    </location>
</feature>
<accession>A0A6C0UGL9</accession>
<dbReference type="SMART" id="SM00091">
    <property type="entry name" value="PAS"/>
    <property type="match status" value="3"/>
</dbReference>